<feature type="transmembrane region" description="Helical" evidence="5">
    <location>
        <begin position="29"/>
        <end position="54"/>
    </location>
</feature>
<feature type="region of interest" description="Disordered" evidence="4">
    <location>
        <begin position="1"/>
        <end position="26"/>
    </location>
</feature>
<organism evidence="6 8">
    <name type="scientific">Didymodactylos carnosus</name>
    <dbReference type="NCBI Taxonomy" id="1234261"/>
    <lineage>
        <taxon>Eukaryota</taxon>
        <taxon>Metazoa</taxon>
        <taxon>Spiralia</taxon>
        <taxon>Gnathifera</taxon>
        <taxon>Rotifera</taxon>
        <taxon>Eurotatoria</taxon>
        <taxon>Bdelloidea</taxon>
        <taxon>Philodinida</taxon>
        <taxon>Philodinidae</taxon>
        <taxon>Didymodactylos</taxon>
    </lineage>
</organism>
<protein>
    <submittedName>
        <fullName evidence="6">Uncharacterized protein</fullName>
    </submittedName>
</protein>
<dbReference type="PANTHER" id="PTHR45641">
    <property type="entry name" value="TETRATRICOPEPTIDE REPEAT PROTEIN (AFU_ORTHOLOGUE AFUA_6G03870)"/>
    <property type="match status" value="1"/>
</dbReference>
<keyword evidence="5" id="KW-0812">Transmembrane</keyword>
<dbReference type="InterPro" id="IPR011990">
    <property type="entry name" value="TPR-like_helical_dom_sf"/>
</dbReference>
<dbReference type="Proteomes" id="UP000663829">
    <property type="component" value="Unassembled WGS sequence"/>
</dbReference>
<keyword evidence="5" id="KW-0472">Membrane</keyword>
<evidence type="ECO:0000313" key="7">
    <source>
        <dbReference type="EMBL" id="CAF4273005.1"/>
    </source>
</evidence>
<keyword evidence="5" id="KW-1133">Transmembrane helix</keyword>
<name>A0A815J9R9_9BILA</name>
<evidence type="ECO:0000256" key="5">
    <source>
        <dbReference type="SAM" id="Phobius"/>
    </source>
</evidence>
<keyword evidence="1" id="KW-0677">Repeat</keyword>
<evidence type="ECO:0000256" key="4">
    <source>
        <dbReference type="SAM" id="MobiDB-lite"/>
    </source>
</evidence>
<evidence type="ECO:0000256" key="1">
    <source>
        <dbReference type="ARBA" id="ARBA00022737"/>
    </source>
</evidence>
<feature type="repeat" description="TPR" evidence="3">
    <location>
        <begin position="235"/>
        <end position="268"/>
    </location>
</feature>
<evidence type="ECO:0000313" key="6">
    <source>
        <dbReference type="EMBL" id="CAF1379469.1"/>
    </source>
</evidence>
<dbReference type="Pfam" id="PF13424">
    <property type="entry name" value="TPR_12"/>
    <property type="match status" value="1"/>
</dbReference>
<dbReference type="EMBL" id="CAJOBC010080565">
    <property type="protein sequence ID" value="CAF4273005.1"/>
    <property type="molecule type" value="Genomic_DNA"/>
</dbReference>
<proteinExistence type="predicted"/>
<evidence type="ECO:0000256" key="2">
    <source>
        <dbReference type="ARBA" id="ARBA00022803"/>
    </source>
</evidence>
<dbReference type="AlphaFoldDB" id="A0A815J9R9"/>
<dbReference type="EMBL" id="CAJNOQ010016365">
    <property type="protein sequence ID" value="CAF1379469.1"/>
    <property type="molecule type" value="Genomic_DNA"/>
</dbReference>
<reference evidence="6" key="1">
    <citation type="submission" date="2021-02" db="EMBL/GenBank/DDBJ databases">
        <authorList>
            <person name="Nowell W R."/>
        </authorList>
    </citation>
    <scope>NUCLEOTIDE SEQUENCE</scope>
</reference>
<evidence type="ECO:0000313" key="8">
    <source>
        <dbReference type="Proteomes" id="UP000663829"/>
    </source>
</evidence>
<keyword evidence="2 3" id="KW-0802">TPR repeat</keyword>
<feature type="non-terminal residue" evidence="6">
    <location>
        <position position="1"/>
    </location>
</feature>
<dbReference type="PANTHER" id="PTHR45641:SF19">
    <property type="entry name" value="NEPHROCYSTIN-3"/>
    <property type="match status" value="1"/>
</dbReference>
<comment type="caution">
    <text evidence="6">The sequence shown here is derived from an EMBL/GenBank/DDBJ whole genome shotgun (WGS) entry which is preliminary data.</text>
</comment>
<dbReference type="InterPro" id="IPR019734">
    <property type="entry name" value="TPR_rpt"/>
</dbReference>
<dbReference type="PROSITE" id="PS50005">
    <property type="entry name" value="TPR"/>
    <property type="match status" value="1"/>
</dbReference>
<dbReference type="OrthoDB" id="9991614at2759"/>
<dbReference type="Gene3D" id="1.25.40.10">
    <property type="entry name" value="Tetratricopeptide repeat domain"/>
    <property type="match status" value="1"/>
</dbReference>
<feature type="compositionally biased region" description="Basic residues" evidence="4">
    <location>
        <begin position="1"/>
        <end position="22"/>
    </location>
</feature>
<dbReference type="SUPFAM" id="SSF48452">
    <property type="entry name" value="TPR-like"/>
    <property type="match status" value="1"/>
</dbReference>
<gene>
    <name evidence="6" type="ORF">GPM918_LOCUS32257</name>
    <name evidence="7" type="ORF">SRO942_LOCUS32919</name>
</gene>
<dbReference type="Proteomes" id="UP000681722">
    <property type="component" value="Unassembled WGS sequence"/>
</dbReference>
<keyword evidence="8" id="KW-1185">Reference proteome</keyword>
<sequence length="462" mass="52832">MFRRSRKQPCKPSRKKPLRKKPNGSGKRCLTLTRIAVSASIPLMIAIFTVVTYVQQQQISEHHRLQDQQIANETRLKDLQIANLTRIHDNQIAEKQREQDQQLADDLHYQTVYNKYIEDVSNVLYEQHQSSSFVDADKFQYIRSKTVTTLRDIDSAHKTHLFMFLYDNNLLPITDGIQVLKNVVLPDGTWRITSGRNLVKNGDAEKEVTGDYATALHYFAKALEINLSSIHHYIASTYDNIGLIYTKMGDDSRAIDYYNIALDIRLKCLPLNHPDLNKSFEHWTGALTNIVQDISKKLFVKYLDYRIISTYRSARHTRLQLGLPAGRSAPVHTRCRQPQARRSFLSITLQCLIPCEWKESFGKVTVNVHKQTMNNDSATNLKLGKSYFTVDDDALTVGAEMYQVIDIGNYSVFVDSGKLQYNLSAYVGEAAGINCNTARLRIYLKFLENNNRALVDADITNS</sequence>
<accession>A0A815J9R9</accession>
<evidence type="ECO:0000256" key="3">
    <source>
        <dbReference type="PROSITE-ProRule" id="PRU00339"/>
    </source>
</evidence>